<proteinExistence type="predicted"/>
<feature type="non-terminal residue" evidence="1">
    <location>
        <position position="1"/>
    </location>
</feature>
<sequence>FKDARELFPWKGSQKELAKELWIALDGPDEDSQREALLLALASFIFESTGDDPFSSGLIHFLAVLGIDGEMDRLRTAKSYSYMLAGVVYCTRVIAVEGLLPSARREEQGDVDREEFLRARKLHLADGSYSPMSEMLSLLAY</sequence>
<dbReference type="OrthoDB" id="3943268at2759"/>
<evidence type="ECO:0000313" key="1">
    <source>
        <dbReference type="EMBL" id="KAF1955453.1"/>
    </source>
</evidence>
<accession>A0A6A5TR93</accession>
<feature type="non-terminal residue" evidence="1">
    <location>
        <position position="141"/>
    </location>
</feature>
<gene>
    <name evidence="1" type="ORF">CC80DRAFT_359348</name>
</gene>
<name>A0A6A5TR93_9PLEO</name>
<dbReference type="Proteomes" id="UP000800035">
    <property type="component" value="Unassembled WGS sequence"/>
</dbReference>
<protein>
    <submittedName>
        <fullName evidence="1">Uncharacterized protein</fullName>
    </submittedName>
</protein>
<evidence type="ECO:0000313" key="2">
    <source>
        <dbReference type="Proteomes" id="UP000800035"/>
    </source>
</evidence>
<keyword evidence="2" id="KW-1185">Reference proteome</keyword>
<organism evidence="1 2">
    <name type="scientific">Byssothecium circinans</name>
    <dbReference type="NCBI Taxonomy" id="147558"/>
    <lineage>
        <taxon>Eukaryota</taxon>
        <taxon>Fungi</taxon>
        <taxon>Dikarya</taxon>
        <taxon>Ascomycota</taxon>
        <taxon>Pezizomycotina</taxon>
        <taxon>Dothideomycetes</taxon>
        <taxon>Pleosporomycetidae</taxon>
        <taxon>Pleosporales</taxon>
        <taxon>Massarineae</taxon>
        <taxon>Massarinaceae</taxon>
        <taxon>Byssothecium</taxon>
    </lineage>
</organism>
<dbReference type="AlphaFoldDB" id="A0A6A5TR93"/>
<reference evidence="1" key="1">
    <citation type="journal article" date="2020" name="Stud. Mycol.">
        <title>101 Dothideomycetes genomes: a test case for predicting lifestyles and emergence of pathogens.</title>
        <authorList>
            <person name="Haridas S."/>
            <person name="Albert R."/>
            <person name="Binder M."/>
            <person name="Bloem J."/>
            <person name="Labutti K."/>
            <person name="Salamov A."/>
            <person name="Andreopoulos B."/>
            <person name="Baker S."/>
            <person name="Barry K."/>
            <person name="Bills G."/>
            <person name="Bluhm B."/>
            <person name="Cannon C."/>
            <person name="Castanera R."/>
            <person name="Culley D."/>
            <person name="Daum C."/>
            <person name="Ezra D."/>
            <person name="Gonzalez J."/>
            <person name="Henrissat B."/>
            <person name="Kuo A."/>
            <person name="Liang C."/>
            <person name="Lipzen A."/>
            <person name="Lutzoni F."/>
            <person name="Magnuson J."/>
            <person name="Mondo S."/>
            <person name="Nolan M."/>
            <person name="Ohm R."/>
            <person name="Pangilinan J."/>
            <person name="Park H.-J."/>
            <person name="Ramirez L."/>
            <person name="Alfaro M."/>
            <person name="Sun H."/>
            <person name="Tritt A."/>
            <person name="Yoshinaga Y."/>
            <person name="Zwiers L.-H."/>
            <person name="Turgeon B."/>
            <person name="Goodwin S."/>
            <person name="Spatafora J."/>
            <person name="Crous P."/>
            <person name="Grigoriev I."/>
        </authorList>
    </citation>
    <scope>NUCLEOTIDE SEQUENCE</scope>
    <source>
        <strain evidence="1">CBS 675.92</strain>
    </source>
</reference>
<dbReference type="EMBL" id="ML976994">
    <property type="protein sequence ID" value="KAF1955453.1"/>
    <property type="molecule type" value="Genomic_DNA"/>
</dbReference>